<feature type="chain" id="PRO_5004019074" description="Lipoprotein" evidence="1">
    <location>
        <begin position="23"/>
        <end position="86"/>
    </location>
</feature>
<evidence type="ECO:0000256" key="1">
    <source>
        <dbReference type="SAM" id="SignalP"/>
    </source>
</evidence>
<dbReference type="PROSITE" id="PS51257">
    <property type="entry name" value="PROKAR_LIPOPROTEIN"/>
    <property type="match status" value="1"/>
</dbReference>
<dbReference type="eggNOG" id="ENOG5031JXV">
    <property type="taxonomic scope" value="Bacteria"/>
</dbReference>
<dbReference type="PATRIC" id="fig|879567.3.peg.1798"/>
<proteinExistence type="predicted"/>
<dbReference type="Proteomes" id="UP000011724">
    <property type="component" value="Chromosome"/>
</dbReference>
<feature type="signal peptide" evidence="1">
    <location>
        <begin position="1"/>
        <end position="22"/>
    </location>
</feature>
<organism evidence="2 3">
    <name type="scientific">Pseudodesulfovibrio piezophilus (strain DSM 21447 / JCM 15486 / C1TLV30)</name>
    <name type="common">Desulfovibrio piezophilus</name>
    <dbReference type="NCBI Taxonomy" id="1322246"/>
    <lineage>
        <taxon>Bacteria</taxon>
        <taxon>Pseudomonadati</taxon>
        <taxon>Thermodesulfobacteriota</taxon>
        <taxon>Desulfovibrionia</taxon>
        <taxon>Desulfovibrionales</taxon>
        <taxon>Desulfovibrionaceae</taxon>
    </lineage>
</organism>
<dbReference type="BioCyc" id="DPIE1322246:BN4_RS08590-MONOMER"/>
<evidence type="ECO:0000313" key="2">
    <source>
        <dbReference type="EMBL" id="CCH48948.1"/>
    </source>
</evidence>
<dbReference type="AlphaFoldDB" id="M1WW60"/>
<evidence type="ECO:0000313" key="3">
    <source>
        <dbReference type="Proteomes" id="UP000011724"/>
    </source>
</evidence>
<reference evidence="2 3" key="1">
    <citation type="journal article" date="2013" name="PLoS ONE">
        <title>The first genomic and proteomic characterization of a deep-sea sulfate reducer: insights into the piezophilic lifestyle of Desulfovibrio piezophilus.</title>
        <authorList>
            <person name="Pradel N."/>
            <person name="Ji B."/>
            <person name="Gimenez G."/>
            <person name="Talla E."/>
            <person name="Lenoble P."/>
            <person name="Garel M."/>
            <person name="Tamburini C."/>
            <person name="Fourquet P."/>
            <person name="Lebrun R."/>
            <person name="Bertin P."/>
            <person name="Denis Y."/>
            <person name="Pophillat M."/>
            <person name="Barbe V."/>
            <person name="Ollivier B."/>
            <person name="Dolla A."/>
        </authorList>
    </citation>
    <scope>NUCLEOTIDE SEQUENCE [LARGE SCALE GENOMIC DNA]</scope>
    <source>
        <strain evidence="3">DSM 10523 / SB164P1</strain>
    </source>
</reference>
<protein>
    <recommendedName>
        <fullName evidence="4">Lipoprotein</fullName>
    </recommendedName>
</protein>
<dbReference type="STRING" id="1322246.BN4_11713"/>
<reference evidence="3" key="2">
    <citation type="journal article" date="2013" name="Stand. Genomic Sci.">
        <title>Complete genome sequence of Desulfocapsa sulfexigens, a marine deltaproteobacterium specialized in disproportionating inorganic sulfur compounds.</title>
        <authorList>
            <person name="Finster K.W."/>
            <person name="Kjeldsen K.U."/>
            <person name="Kube M."/>
            <person name="Reinhardt R."/>
            <person name="Mussmann M."/>
            <person name="Amann R."/>
            <person name="Schreiber L."/>
        </authorList>
    </citation>
    <scope>NUCLEOTIDE SEQUENCE [LARGE SCALE GENOMIC DNA]</scope>
    <source>
        <strain evidence="3">DSM 10523 / SB164P1</strain>
    </source>
</reference>
<dbReference type="RefSeq" id="WP_015414992.1">
    <property type="nucleotide sequence ID" value="NC_020409.1"/>
</dbReference>
<name>M1WW60_PSEP2</name>
<keyword evidence="3" id="KW-1185">Reference proteome</keyword>
<dbReference type="HOGENOM" id="CLU_2492790_0_0_7"/>
<gene>
    <name evidence="2" type="ordered locus">BN4_11713</name>
</gene>
<dbReference type="OrthoDB" id="5465273at2"/>
<dbReference type="KEGG" id="dpi:BN4_11713"/>
<dbReference type="EMBL" id="FO203427">
    <property type="protein sequence ID" value="CCH48948.1"/>
    <property type="molecule type" value="Genomic_DNA"/>
</dbReference>
<accession>M1WW60</accession>
<evidence type="ECO:0008006" key="4">
    <source>
        <dbReference type="Google" id="ProtNLM"/>
    </source>
</evidence>
<sequence>MQKVFFSLVLMVVLLVAGCSRPWVNPDIPDATQADYQFDKDSTDCGIVASEQYPLDQDRQLPIYKKCMESKGWILKDPSDGIPLRK</sequence>
<keyword evidence="1" id="KW-0732">Signal</keyword>